<feature type="domain" description="3'-5' exonuclease" evidence="17">
    <location>
        <begin position="319"/>
        <end position="500"/>
    </location>
</feature>
<dbReference type="SUPFAM" id="SSF56672">
    <property type="entry name" value="DNA/RNA polymerases"/>
    <property type="match status" value="1"/>
</dbReference>
<dbReference type="Proteomes" id="UP000001522">
    <property type="component" value="Chromosome"/>
</dbReference>
<dbReference type="GO" id="GO:0006261">
    <property type="term" value="P:DNA-templated DNA replication"/>
    <property type="evidence" value="ECO:0007669"/>
    <property type="project" value="UniProtKB-UniRule"/>
</dbReference>
<evidence type="ECO:0000256" key="2">
    <source>
        <dbReference type="ARBA" id="ARBA00012417"/>
    </source>
</evidence>
<keyword evidence="5 16" id="KW-0548">Nucleotidyltransferase</keyword>
<evidence type="ECO:0000256" key="3">
    <source>
        <dbReference type="ARBA" id="ARBA00020311"/>
    </source>
</evidence>
<dbReference type="InterPro" id="IPR019760">
    <property type="entry name" value="DNA-dir_DNA_pol_A_CS"/>
</dbReference>
<evidence type="ECO:0000256" key="14">
    <source>
        <dbReference type="ARBA" id="ARBA00049244"/>
    </source>
</evidence>
<dbReference type="InterPro" id="IPR012337">
    <property type="entry name" value="RNaseH-like_sf"/>
</dbReference>
<evidence type="ECO:0000256" key="6">
    <source>
        <dbReference type="ARBA" id="ARBA00022705"/>
    </source>
</evidence>
<dbReference type="InterPro" id="IPR043502">
    <property type="entry name" value="DNA/RNA_pol_sf"/>
</dbReference>
<dbReference type="NCBIfam" id="TIGR00593">
    <property type="entry name" value="pola"/>
    <property type="match status" value="1"/>
</dbReference>
<dbReference type="Gene3D" id="3.30.70.370">
    <property type="match status" value="1"/>
</dbReference>
<evidence type="ECO:0000256" key="8">
    <source>
        <dbReference type="ARBA" id="ARBA00022763"/>
    </source>
</evidence>
<keyword evidence="6 16" id="KW-0235">DNA replication</keyword>
<dbReference type="SUPFAM" id="SSF47807">
    <property type="entry name" value="5' to 3' exonuclease, C-terminal subdomain"/>
    <property type="match status" value="1"/>
</dbReference>
<accession>D3UJG1</accession>
<dbReference type="FunFam" id="1.10.150.20:FF:000002">
    <property type="entry name" value="DNA polymerase I"/>
    <property type="match status" value="1"/>
</dbReference>
<dbReference type="PANTHER" id="PTHR10133">
    <property type="entry name" value="DNA POLYMERASE I"/>
    <property type="match status" value="1"/>
</dbReference>
<dbReference type="CDD" id="cd08637">
    <property type="entry name" value="DNA_pol_A_pol_I_C"/>
    <property type="match status" value="1"/>
</dbReference>
<dbReference type="FunFam" id="1.20.1060.10:FF:000001">
    <property type="entry name" value="DNA polymerase I"/>
    <property type="match status" value="1"/>
</dbReference>
<comment type="function">
    <text evidence="16">In addition to polymerase activity, this DNA polymerase exhibits 3'-5' and 5'-3' exonuclease activity.</text>
</comment>
<dbReference type="EC" id="2.7.7.7" evidence="2 15"/>
<dbReference type="InterPro" id="IPR018320">
    <property type="entry name" value="DNA_polymerase_1"/>
</dbReference>
<evidence type="ECO:0000259" key="17">
    <source>
        <dbReference type="SMART" id="SM00474"/>
    </source>
</evidence>
<dbReference type="SMART" id="SM00475">
    <property type="entry name" value="53EXOc"/>
    <property type="match status" value="1"/>
</dbReference>
<dbReference type="InterPro" id="IPR002298">
    <property type="entry name" value="DNA_polymerase_A"/>
</dbReference>
<evidence type="ECO:0000256" key="1">
    <source>
        <dbReference type="ARBA" id="ARBA00007705"/>
    </source>
</evidence>
<dbReference type="NCBIfam" id="NF004397">
    <property type="entry name" value="PRK05755.1"/>
    <property type="match status" value="1"/>
</dbReference>
<evidence type="ECO:0000256" key="4">
    <source>
        <dbReference type="ARBA" id="ARBA00022679"/>
    </source>
</evidence>
<dbReference type="GO" id="GO:0008408">
    <property type="term" value="F:3'-5' exonuclease activity"/>
    <property type="evidence" value="ECO:0007669"/>
    <property type="project" value="UniProtKB-UniRule"/>
</dbReference>
<dbReference type="InterPro" id="IPR002562">
    <property type="entry name" value="3'-5'_exonuclease_dom"/>
</dbReference>
<dbReference type="GO" id="GO:0006302">
    <property type="term" value="P:double-strand break repair"/>
    <property type="evidence" value="ECO:0007669"/>
    <property type="project" value="TreeGrafter"/>
</dbReference>
<dbReference type="STRING" id="679897.HMU13840"/>
<dbReference type="InterPro" id="IPR020046">
    <property type="entry name" value="5-3_exonucl_a-hlix_arch_N"/>
</dbReference>
<keyword evidence="4 16" id="KW-0808">Transferase</keyword>
<dbReference type="CDD" id="cd09898">
    <property type="entry name" value="H3TH_53EXO"/>
    <property type="match status" value="1"/>
</dbReference>
<evidence type="ECO:0000256" key="12">
    <source>
        <dbReference type="ARBA" id="ARBA00023125"/>
    </source>
</evidence>
<name>D3UJG1_HELM1</name>
<evidence type="ECO:0000256" key="16">
    <source>
        <dbReference type="RuleBase" id="RU004460"/>
    </source>
</evidence>
<dbReference type="RefSeq" id="WP_013023703.1">
    <property type="nucleotide sequence ID" value="NC_013949.1"/>
</dbReference>
<dbReference type="InterPro" id="IPR020045">
    <property type="entry name" value="DNA_polI_H3TH"/>
</dbReference>
<evidence type="ECO:0000256" key="9">
    <source>
        <dbReference type="ARBA" id="ARBA00022801"/>
    </source>
</evidence>
<dbReference type="Gene3D" id="3.30.420.10">
    <property type="entry name" value="Ribonuclease H-like superfamily/Ribonuclease H"/>
    <property type="match status" value="1"/>
</dbReference>
<dbReference type="PRINTS" id="PR00868">
    <property type="entry name" value="DNAPOLI"/>
</dbReference>
<dbReference type="GO" id="GO:0008409">
    <property type="term" value="F:5'-3' exonuclease activity"/>
    <property type="evidence" value="ECO:0007669"/>
    <property type="project" value="UniProtKB-UniRule"/>
</dbReference>
<protein>
    <recommendedName>
        <fullName evidence="3 15">DNA polymerase I</fullName>
        <ecNumber evidence="2 15">2.7.7.7</ecNumber>
    </recommendedName>
</protein>
<dbReference type="InterPro" id="IPR036397">
    <property type="entry name" value="RNaseH_sf"/>
</dbReference>
<dbReference type="SMART" id="SM00482">
    <property type="entry name" value="POLAc"/>
    <property type="match status" value="1"/>
</dbReference>
<dbReference type="InterPro" id="IPR036279">
    <property type="entry name" value="5-3_exonuclease_C_sf"/>
</dbReference>
<comment type="catalytic activity">
    <reaction evidence="14 16">
        <text>DNA(n) + a 2'-deoxyribonucleoside 5'-triphosphate = DNA(n+1) + diphosphate</text>
        <dbReference type="Rhea" id="RHEA:22508"/>
        <dbReference type="Rhea" id="RHEA-COMP:17339"/>
        <dbReference type="Rhea" id="RHEA-COMP:17340"/>
        <dbReference type="ChEBI" id="CHEBI:33019"/>
        <dbReference type="ChEBI" id="CHEBI:61560"/>
        <dbReference type="ChEBI" id="CHEBI:173112"/>
        <dbReference type="EC" id="2.7.7.7"/>
    </reaction>
</comment>
<keyword evidence="7" id="KW-0540">Nuclease</keyword>
<dbReference type="SMART" id="SM00474">
    <property type="entry name" value="35EXOc"/>
    <property type="match status" value="1"/>
</dbReference>
<dbReference type="CDD" id="cd09859">
    <property type="entry name" value="PIN_53EXO"/>
    <property type="match status" value="1"/>
</dbReference>
<evidence type="ECO:0000256" key="7">
    <source>
        <dbReference type="ARBA" id="ARBA00022722"/>
    </source>
</evidence>
<dbReference type="SUPFAM" id="SSF53098">
    <property type="entry name" value="Ribonuclease H-like"/>
    <property type="match status" value="1"/>
</dbReference>
<dbReference type="eggNOG" id="COG0749">
    <property type="taxonomic scope" value="Bacteria"/>
</dbReference>
<dbReference type="InterPro" id="IPR008918">
    <property type="entry name" value="HhH2"/>
</dbReference>
<dbReference type="SMART" id="SM00279">
    <property type="entry name" value="HhH2"/>
    <property type="match status" value="1"/>
</dbReference>
<dbReference type="Gene3D" id="1.20.1060.10">
    <property type="entry name" value="Taq DNA Polymerase, Chain T, domain 4"/>
    <property type="match status" value="1"/>
</dbReference>
<gene>
    <name evidence="16 20" type="primary">polA</name>
    <name evidence="20" type="ordered locus">HMU13840</name>
</gene>
<evidence type="ECO:0000313" key="21">
    <source>
        <dbReference type="Proteomes" id="UP000001522"/>
    </source>
</evidence>
<evidence type="ECO:0000256" key="5">
    <source>
        <dbReference type="ARBA" id="ARBA00022695"/>
    </source>
</evidence>
<evidence type="ECO:0000259" key="19">
    <source>
        <dbReference type="SMART" id="SM00482"/>
    </source>
</evidence>
<feature type="domain" description="5'-3' exonuclease" evidence="18">
    <location>
        <begin position="3"/>
        <end position="260"/>
    </location>
</feature>
<keyword evidence="13 16" id="KW-0234">DNA repair</keyword>
<dbReference type="FunFam" id="1.10.150.20:FF:000003">
    <property type="entry name" value="DNA polymerase I"/>
    <property type="match status" value="1"/>
</dbReference>
<evidence type="ECO:0000256" key="15">
    <source>
        <dbReference type="NCBIfam" id="TIGR00593"/>
    </source>
</evidence>
<dbReference type="CDD" id="cd06139">
    <property type="entry name" value="DNA_polA_I_Ecoli_like_exo"/>
    <property type="match status" value="1"/>
</dbReference>
<dbReference type="KEGG" id="hms:HMU13840"/>
<dbReference type="HOGENOM" id="CLU_004675_0_0_7"/>
<sequence>MMQKIILVDTFGFLFRSFFALPPLRDKEGFPTGLLQGFGALLLKFQKEIGLQNVIFALEGGKNFRKTLYPKYKSTRQEIPQDLALQLPIVMEWIKRMKLTSVSIEGYEADDVIATLSNLAVKKGYEVEIYSHDKDLYQLINEGICLFDPIKKIPIKAEQCLEKYGVHPQQFIDFQSLVGDSVDNVPGIPSIGPKTAQKLIHHFGSLEEIYARTEELEGVVSKKIASKILEHKEEAYLSRKLVSLRKDVLEDFSFGSSLEGGSNPMLAIASDLEEYQLYKILQRLKKLPTTQGTPKKIRAKGIGGVDYSPQKKSEFHCIPHLITEERELFALLDSIPSDALIAYDCETNGLDALQARLVGFSFCFDGIHGYYVPISHDYLGVGKQVDTKDAKRAIEKIFSHPIVGHNLKFDLMIAKANFNLTPKREIQDSMLLAYLLDSASMMGLDILMEKFFGKKMIAYDEVVKKGKTFGDVDLERASEYASEDAVACFCLQERLKEELQAKRCAHLLELAKDLEYPFIEVLADMEYQGIKIDVEWFEALKESLSEALSQKEEEIFAHAKQNFNINSPKQLSRVLFDDLKLRGLRRVKGGYSTDEKTLEELKDSHPIIPILMEYREIFKLKNTYAEPILKLRTKENKIHTSFSQTGTTTGRLSSRSPNLQNIPVRTEAGKQIRRGFIADAGKKLISVDYSQIELRLLAHFSQDQELLDAFRKDLDIHLRTAQMVFGEDAKNKRHIAKTINFGLIYGMGTRKLSQTLKISNTEAKEYIDRYFASFPTVRQFLRTEEEQILRRGYAQTLLGHRRYFNFKGVGDFMRSNFLREGINAIFQGSAADLMKLSMNKIYQTFQNSGVKMLLQVHDELIFQSPEEEAEDAAREIENIMNGVYELRVPLRCNVAIGQNWADLK</sequence>
<dbReference type="Pfam" id="PF02739">
    <property type="entry name" value="5_3_exonuc_N"/>
    <property type="match status" value="1"/>
</dbReference>
<dbReference type="Gene3D" id="1.10.150.20">
    <property type="entry name" value="5' to 3' exonuclease, C-terminal subdomain"/>
    <property type="match status" value="2"/>
</dbReference>
<keyword evidence="8 16" id="KW-0227">DNA damage</keyword>
<dbReference type="Pfam" id="PF01367">
    <property type="entry name" value="5_3_exonuc"/>
    <property type="match status" value="1"/>
</dbReference>
<dbReference type="PROSITE" id="PS00447">
    <property type="entry name" value="DNA_POLYMERASE_A"/>
    <property type="match status" value="1"/>
</dbReference>
<evidence type="ECO:0000256" key="11">
    <source>
        <dbReference type="ARBA" id="ARBA00022932"/>
    </source>
</evidence>
<comment type="similarity">
    <text evidence="1 16">Belongs to the DNA polymerase type-A family.</text>
</comment>
<dbReference type="InterPro" id="IPR002421">
    <property type="entry name" value="5-3_exonuclease"/>
</dbReference>
<keyword evidence="21" id="KW-1185">Reference proteome</keyword>
<evidence type="ECO:0000313" key="20">
    <source>
        <dbReference type="EMBL" id="CBG40637.1"/>
    </source>
</evidence>
<dbReference type="Pfam" id="PF00476">
    <property type="entry name" value="DNA_pol_A"/>
    <property type="match status" value="1"/>
</dbReference>
<dbReference type="GO" id="GO:0003677">
    <property type="term" value="F:DNA binding"/>
    <property type="evidence" value="ECO:0007669"/>
    <property type="project" value="UniProtKB-UniRule"/>
</dbReference>
<keyword evidence="11 16" id="KW-0239">DNA-directed DNA polymerase</keyword>
<keyword evidence="12 16" id="KW-0238">DNA-binding</keyword>
<dbReference type="EMBL" id="FN555004">
    <property type="protein sequence ID" value="CBG40637.1"/>
    <property type="molecule type" value="Genomic_DNA"/>
</dbReference>
<evidence type="ECO:0000256" key="13">
    <source>
        <dbReference type="ARBA" id="ARBA00023204"/>
    </source>
</evidence>
<evidence type="ECO:0000259" key="18">
    <source>
        <dbReference type="SMART" id="SM00475"/>
    </source>
</evidence>
<dbReference type="SUPFAM" id="SSF88723">
    <property type="entry name" value="PIN domain-like"/>
    <property type="match status" value="1"/>
</dbReference>
<evidence type="ECO:0000256" key="10">
    <source>
        <dbReference type="ARBA" id="ARBA00022839"/>
    </source>
</evidence>
<dbReference type="Gene3D" id="3.40.50.1010">
    <property type="entry name" value="5'-nuclease"/>
    <property type="match status" value="1"/>
</dbReference>
<dbReference type="GO" id="GO:0003887">
    <property type="term" value="F:DNA-directed DNA polymerase activity"/>
    <property type="evidence" value="ECO:0007669"/>
    <property type="project" value="UniProtKB-UniRule"/>
</dbReference>
<reference evidence="20 21" key="1">
    <citation type="journal article" date="2010" name="BMC Genomics">
        <title>Comparative genomics and proteomics of Helicobacter mustelae, an ulcerogenic and carcinogenic gastric pathogen.</title>
        <authorList>
            <person name="O'Toole P.W."/>
            <person name="Snelling W.J."/>
            <person name="Canchaya C."/>
            <person name="Forde B.M."/>
            <person name="Hardie K.R."/>
            <person name="Josenhans C."/>
            <person name="Graham R.L.J."/>
            <person name="McMullan G."/>
            <person name="Parkhill J."/>
            <person name="Belda E."/>
            <person name="Bentley S.D."/>
        </authorList>
    </citation>
    <scope>NUCLEOTIDE SEQUENCE [LARGE SCALE GENOMIC DNA]</scope>
    <source>
        <strain evidence="21">ATCC 43772 / LMG 18044 / NCTC 12198 / 12198</strain>
    </source>
</reference>
<dbReference type="InterPro" id="IPR001098">
    <property type="entry name" value="DNA-dir_DNA_pol_A_palm_dom"/>
</dbReference>
<keyword evidence="10 16" id="KW-0269">Exonuclease</keyword>
<feature type="domain" description="DNA-directed DNA polymerase family A palm" evidence="19">
    <location>
        <begin position="669"/>
        <end position="868"/>
    </location>
</feature>
<dbReference type="AlphaFoldDB" id="D3UJG1"/>
<keyword evidence="9 16" id="KW-0378">Hydrolase</keyword>
<proteinExistence type="inferred from homology"/>
<organism evidence="20 21">
    <name type="scientific">Helicobacter mustelae (strain ATCC 43772 / CCUG 25715 / CIP 103759 / LMG 18044 / NCTC 12198 / R85-136P)</name>
    <name type="common">Campylobacter mustelae</name>
    <dbReference type="NCBI Taxonomy" id="679897"/>
    <lineage>
        <taxon>Bacteria</taxon>
        <taxon>Pseudomonadati</taxon>
        <taxon>Campylobacterota</taxon>
        <taxon>Epsilonproteobacteria</taxon>
        <taxon>Campylobacterales</taxon>
        <taxon>Helicobacteraceae</taxon>
        <taxon>Helicobacter</taxon>
    </lineage>
</organism>
<dbReference type="PANTHER" id="PTHR10133:SF27">
    <property type="entry name" value="DNA POLYMERASE NU"/>
    <property type="match status" value="1"/>
</dbReference>
<dbReference type="InterPro" id="IPR029060">
    <property type="entry name" value="PIN-like_dom_sf"/>
</dbReference>
<dbReference type="Pfam" id="PF01612">
    <property type="entry name" value="DNA_pol_A_exo1"/>
    <property type="match status" value="1"/>
</dbReference>